<feature type="compositionally biased region" description="Low complexity" evidence="1">
    <location>
        <begin position="328"/>
        <end position="345"/>
    </location>
</feature>
<dbReference type="EMBL" id="NBXE01000020">
    <property type="protein sequence ID" value="RFA27078.1"/>
    <property type="molecule type" value="Genomic_DNA"/>
</dbReference>
<accession>A0A3E0WCT7</accession>
<sequence>MCSTIVLVHSLTLAALLARRSLRPGEAVTILVPILQALRELHDLRCTHGRITAAEVFFDPVGRAVLDGWEGAQEFELGGAGAGAGGGAGVGAGGGAGEGAGVSRGSARFRRAVFDDARQFVSLAQLTLGRVEPAVPGCGVFLVAELAALQRGRREPFYREAEEQLFAMAEPEAVVLPGAGPLGVGKLPGAGPPGAGELGVGKLPGAGPPGAGERYDWAAEGSAVLAGIRSEVEERARADLDAARPRARMRALSSRVREVAKSAPGLARDWWRERERGGHGGARRGLRPRTAIVAAVVCAVAVAGSLLAVPPRGEAAGGPSPAAPPVVPGTAPTSTVRAGAASQAGAGAGAGAGAEAEAPGAAAAKPTVSSPGAAATVAAGVGTDPVAAGAALLAARAQCFRTRSIPCLAGVDQAGSAARTVDEAAVAALLRASGEQVSQAPDRLEGRVLTLVQALGASALLRAEPAAAQAASPQPPDAQTSASEPGEPQPPTGSQPFAALPPDSPGPGTETGSTAGEEHAGEREPASLLLVKGEAGWRIREIFTPA</sequence>
<comment type="caution">
    <text evidence="2">The sequence shown here is derived from an EMBL/GenBank/DDBJ whole genome shotgun (WGS) entry which is preliminary data.</text>
</comment>
<feature type="region of interest" description="Disordered" evidence="1">
    <location>
        <begin position="312"/>
        <end position="353"/>
    </location>
</feature>
<dbReference type="Proteomes" id="UP000257080">
    <property type="component" value="Unassembled WGS sequence"/>
</dbReference>
<feature type="compositionally biased region" description="Basic and acidic residues" evidence="1">
    <location>
        <begin position="516"/>
        <end position="525"/>
    </location>
</feature>
<feature type="region of interest" description="Disordered" evidence="1">
    <location>
        <begin position="465"/>
        <end position="528"/>
    </location>
</feature>
<dbReference type="Gene3D" id="1.10.510.10">
    <property type="entry name" value="Transferase(Phosphotransferase) domain 1"/>
    <property type="match status" value="1"/>
</dbReference>
<reference evidence="2 3" key="1">
    <citation type="submission" date="2017-04" db="EMBL/GenBank/DDBJ databases">
        <title>Comparative genome analysis of Subtercola boreus.</title>
        <authorList>
            <person name="Cho Y.-J."/>
            <person name="Cho A."/>
            <person name="Kim O.-S."/>
            <person name="Lee J.-I."/>
        </authorList>
    </citation>
    <scope>NUCLEOTIDE SEQUENCE [LARGE SCALE GENOMIC DNA]</scope>
    <source>
        <strain evidence="2 3">P28004</strain>
    </source>
</reference>
<protein>
    <recommendedName>
        <fullName evidence="4">Protein kinase domain-containing protein</fullName>
    </recommendedName>
</protein>
<name>A0A3E0WCT7_9MICO</name>
<gene>
    <name evidence="2" type="ORF">B7R25_08405</name>
</gene>
<evidence type="ECO:0008006" key="4">
    <source>
        <dbReference type="Google" id="ProtNLM"/>
    </source>
</evidence>
<evidence type="ECO:0000313" key="2">
    <source>
        <dbReference type="EMBL" id="RFA27078.1"/>
    </source>
</evidence>
<evidence type="ECO:0000256" key="1">
    <source>
        <dbReference type="SAM" id="MobiDB-lite"/>
    </source>
</evidence>
<proteinExistence type="predicted"/>
<feature type="compositionally biased region" description="Low complexity" evidence="1">
    <location>
        <begin position="465"/>
        <end position="483"/>
    </location>
</feature>
<organism evidence="2 3">
    <name type="scientific">Subtercola boreus</name>
    <dbReference type="NCBI Taxonomy" id="120213"/>
    <lineage>
        <taxon>Bacteria</taxon>
        <taxon>Bacillati</taxon>
        <taxon>Actinomycetota</taxon>
        <taxon>Actinomycetes</taxon>
        <taxon>Micrococcales</taxon>
        <taxon>Microbacteriaceae</taxon>
        <taxon>Subtercola</taxon>
    </lineage>
</organism>
<evidence type="ECO:0000313" key="3">
    <source>
        <dbReference type="Proteomes" id="UP000257080"/>
    </source>
</evidence>
<dbReference type="AlphaFoldDB" id="A0A3E0WCT7"/>